<dbReference type="PANTHER" id="PTHR33562:SF30">
    <property type="entry name" value="LD40063P"/>
    <property type="match status" value="1"/>
</dbReference>
<evidence type="ECO:0000256" key="1">
    <source>
        <dbReference type="ARBA" id="ARBA00004589"/>
    </source>
</evidence>
<name>A0A8E5NHM1_SCHGR</name>
<evidence type="ECO:0000256" key="8">
    <source>
        <dbReference type="ARBA" id="ARBA00023288"/>
    </source>
</evidence>
<evidence type="ECO:0000256" key="3">
    <source>
        <dbReference type="ARBA" id="ARBA00022692"/>
    </source>
</evidence>
<keyword evidence="7" id="KW-0325">Glycoprotein</keyword>
<dbReference type="Pfam" id="PF17064">
    <property type="entry name" value="QVR"/>
    <property type="match status" value="1"/>
</dbReference>
<dbReference type="KEGG" id="sgre:126335348"/>
<feature type="chain" id="PRO_5034106079" evidence="10">
    <location>
        <begin position="27"/>
        <end position="152"/>
    </location>
</feature>
<keyword evidence="2" id="KW-0336">GPI-anchor</keyword>
<evidence type="ECO:0000256" key="10">
    <source>
        <dbReference type="SAM" id="SignalP"/>
    </source>
</evidence>
<evidence type="ECO:0000256" key="9">
    <source>
        <dbReference type="SAM" id="Phobius"/>
    </source>
</evidence>
<keyword evidence="8" id="KW-0449">Lipoprotein</keyword>
<keyword evidence="6 9" id="KW-0472">Membrane</keyword>
<sequence length="152" mass="16326">MAHSNAVLRLSAVLLLVTAIVRPGDGLQCYKCTSDSDPKCETNPQETENCDDLPDFSKITGGLLEVKPACLKAVVQDNEHGGRQIVVRSCIVDTSLMKTCDIAGKMNLPSNAEVTFCDSCPNDLCNNGNHLAVSFLTLLLPCIITLILSPIH</sequence>
<feature type="signal peptide" evidence="10">
    <location>
        <begin position="1"/>
        <end position="26"/>
    </location>
</feature>
<keyword evidence="3 9" id="KW-0812">Transmembrane</keyword>
<dbReference type="PANTHER" id="PTHR33562">
    <property type="entry name" value="ATILLA, ISOFORM B-RELATED-RELATED"/>
    <property type="match status" value="1"/>
</dbReference>
<dbReference type="InterPro" id="IPR031424">
    <property type="entry name" value="QVR-like"/>
</dbReference>
<dbReference type="GeneID" id="126335348"/>
<keyword evidence="4 10" id="KW-0732">Signal</keyword>
<dbReference type="GO" id="GO:0030431">
    <property type="term" value="P:sleep"/>
    <property type="evidence" value="ECO:0007669"/>
    <property type="project" value="InterPro"/>
</dbReference>
<comment type="subcellular location">
    <subcellularLocation>
        <location evidence="1">Membrane</location>
        <topology evidence="1">Lipid-anchor</topology>
        <topology evidence="1">GPI-anchor</topology>
    </subcellularLocation>
</comment>
<dbReference type="InterPro" id="IPR045860">
    <property type="entry name" value="Snake_toxin-like_sf"/>
</dbReference>
<keyword evidence="5 9" id="KW-1133">Transmembrane helix</keyword>
<reference evidence="11" key="1">
    <citation type="journal article" date="2021" name="J. Neurophysiol.">
        <title>Gene transcription changes in a locust model of noise-induced deafness.</title>
        <authorList>
            <person name="French A.S."/>
            <person name="Warren B."/>
        </authorList>
    </citation>
    <scope>NUCLEOTIDE SEQUENCE</scope>
</reference>
<dbReference type="SUPFAM" id="SSF57302">
    <property type="entry name" value="Snake toxin-like"/>
    <property type="match status" value="1"/>
</dbReference>
<evidence type="ECO:0000256" key="7">
    <source>
        <dbReference type="ARBA" id="ARBA00023180"/>
    </source>
</evidence>
<dbReference type="GO" id="GO:0032222">
    <property type="term" value="P:regulation of synaptic transmission, cholinergic"/>
    <property type="evidence" value="ECO:0007669"/>
    <property type="project" value="InterPro"/>
</dbReference>
<keyword evidence="11" id="KW-0528">Neurotoxin</keyword>
<dbReference type="GO" id="GO:0098552">
    <property type="term" value="C:side of membrane"/>
    <property type="evidence" value="ECO:0007669"/>
    <property type="project" value="UniProtKB-KW"/>
</dbReference>
<organism evidence="11">
    <name type="scientific">Schistocerca gregaria</name>
    <name type="common">Desert locust</name>
    <name type="synonym">Gryllus gregarius</name>
    <dbReference type="NCBI Taxonomy" id="7010"/>
    <lineage>
        <taxon>Eukaryota</taxon>
        <taxon>Metazoa</taxon>
        <taxon>Ecdysozoa</taxon>
        <taxon>Arthropoda</taxon>
        <taxon>Hexapoda</taxon>
        <taxon>Insecta</taxon>
        <taxon>Pterygota</taxon>
        <taxon>Neoptera</taxon>
        <taxon>Polyneoptera</taxon>
        <taxon>Orthoptera</taxon>
        <taxon>Caelifera</taxon>
        <taxon>Acrididea</taxon>
        <taxon>Acridomorpha</taxon>
        <taxon>Acridoidea</taxon>
        <taxon>Acrididae</taxon>
        <taxon>Cyrtacanthacridinae</taxon>
        <taxon>Schistocerca</taxon>
    </lineage>
</organism>
<evidence type="ECO:0000313" key="11">
    <source>
        <dbReference type="EMBL" id="QVD39397.1"/>
    </source>
</evidence>
<dbReference type="OrthoDB" id="6582325at2759"/>
<dbReference type="EMBL" id="MW962631">
    <property type="protein sequence ID" value="QVD39397.1"/>
    <property type="molecule type" value="mRNA"/>
</dbReference>
<proteinExistence type="evidence at transcript level"/>
<accession>A0A8E5NHM1</accession>
<evidence type="ECO:0000256" key="2">
    <source>
        <dbReference type="ARBA" id="ARBA00022622"/>
    </source>
</evidence>
<evidence type="ECO:0000256" key="6">
    <source>
        <dbReference type="ARBA" id="ARBA00023136"/>
    </source>
</evidence>
<dbReference type="RefSeq" id="XP_049854490.1">
    <property type="nucleotide sequence ID" value="XM_049998533.1"/>
</dbReference>
<dbReference type="AlphaFoldDB" id="A0A8E5NHM1"/>
<dbReference type="InterPro" id="IPR050975">
    <property type="entry name" value="Sleep_regulator"/>
</dbReference>
<evidence type="ECO:0000256" key="5">
    <source>
        <dbReference type="ARBA" id="ARBA00022989"/>
    </source>
</evidence>
<evidence type="ECO:0000256" key="4">
    <source>
        <dbReference type="ARBA" id="ARBA00022729"/>
    </source>
</evidence>
<keyword evidence="11" id="KW-0800">Toxin</keyword>
<protein>
    <submittedName>
        <fullName evidence="11">Ly 6 neurotoxin</fullName>
    </submittedName>
</protein>
<feature type="transmembrane region" description="Helical" evidence="9">
    <location>
        <begin position="131"/>
        <end position="151"/>
    </location>
</feature>